<proteinExistence type="predicted"/>
<reference evidence="1 2" key="1">
    <citation type="submission" date="2018-06" db="EMBL/GenBank/DDBJ databases">
        <authorList>
            <consortium name="Pathogen Informatics"/>
            <person name="Doyle S."/>
        </authorList>
    </citation>
    <scope>NUCLEOTIDE SEQUENCE [LARGE SCALE GENOMIC DNA]</scope>
    <source>
        <strain evidence="1 2">NCTC8622</strain>
    </source>
</reference>
<gene>
    <name evidence="1" type="ORF">NCTC8622_07911</name>
</gene>
<accession>A0A377B007</accession>
<dbReference type="EMBL" id="UGCP01000006">
    <property type="protein sequence ID" value="STL40391.1"/>
    <property type="molecule type" value="Genomic_DNA"/>
</dbReference>
<organism evidence="1 2">
    <name type="scientific">Escherichia coli</name>
    <dbReference type="NCBI Taxonomy" id="562"/>
    <lineage>
        <taxon>Bacteria</taxon>
        <taxon>Pseudomonadati</taxon>
        <taxon>Pseudomonadota</taxon>
        <taxon>Gammaproteobacteria</taxon>
        <taxon>Enterobacterales</taxon>
        <taxon>Enterobacteriaceae</taxon>
        <taxon>Escherichia</taxon>
    </lineage>
</organism>
<sequence>MINYVYGEQLYQEFVSFRDLFLKKAVARAQHVDAASDGRPVRPVVVLPFKETDSIQAEIDKWTLMARELEQYPDLNIPKTILYPVPNILRGVRKVTTYQTEAVNSVNMTAGRIIHLIDKDIRIQKSAGINEHSAKYIENLEATKELMKQYPEDEKFRMRVHGFSETMLRVHYISVALTTMMVNQLVTMCRCVVCLSAMKLSVMESSSTVNSRKQNLAFMTL</sequence>
<evidence type="ECO:0000313" key="1">
    <source>
        <dbReference type="EMBL" id="STL40391.1"/>
    </source>
</evidence>
<protein>
    <submittedName>
        <fullName evidence="1">Primary repressor of lytic functions</fullName>
    </submittedName>
</protein>
<name>A0A377B007_ECOLX</name>
<dbReference type="Proteomes" id="UP000254079">
    <property type="component" value="Unassembled WGS sequence"/>
</dbReference>
<evidence type="ECO:0000313" key="2">
    <source>
        <dbReference type="Proteomes" id="UP000254079"/>
    </source>
</evidence>
<dbReference type="AlphaFoldDB" id="A0A377B007"/>